<evidence type="ECO:0000259" key="2">
    <source>
        <dbReference type="Pfam" id="PF20441"/>
    </source>
</evidence>
<dbReference type="EMBL" id="VVYV01000029">
    <property type="protein sequence ID" value="KAA5415987.1"/>
    <property type="molecule type" value="Genomic_DNA"/>
</dbReference>
<dbReference type="Gene3D" id="3.40.50.300">
    <property type="entry name" value="P-loop containing nucleotide triphosphate hydrolases"/>
    <property type="match status" value="1"/>
</dbReference>
<dbReference type="InterPro" id="IPR046461">
    <property type="entry name" value="TerL_ATPase"/>
</dbReference>
<dbReference type="RefSeq" id="WP_149920258.1">
    <property type="nucleotide sequence ID" value="NZ_VVYV01000029.1"/>
</dbReference>
<proteinExistence type="predicted"/>
<sequence>MTDKNELRKLKKETQEKLQEIDLHKYHLDRIDIRLNTYIKSVRADPDGHNLYELLSIVRFFRLMDTYLFKIGEVKKFIVFYESLQFSGLNGRTRYKLTPIQVFQFANILGFYKTEEKRLVRDALLFVPRKYSKTTSVASLAIYDLLFGDANAQSYVAANNYNQAQICFSEIKEILKCLDPKFRHFKINREQVFNKMQGKTSFARCLASNADKLDGLNASMVILDEYSQADSAALKNVLTSSMGARVNPLTVVITTASDKLESPFVDMLDSYKAVLRGEIDNDFIFAHIFEPDVDDAEDDPRTWKKVQPHLGVTVQPDYYENEYRKAQLNADDMMTFRTKLLNMFVQNTGKVWFTSSEVEAMARNDDNLCSLKGRPDAMVAVDLSVCDDFSAVSYTVYMPDIRNFHVHTDYYFPEGALKEHPNRELYRKWADAGHLRLLPGNVIDYRLIADDINHRNREQLCILAIGYDPYKSLEFVNIMSASGAKKVLTPISQTYGAFTSPVESFEISAKTGHVTFNDNPINWYCFGNAVIDEDKLENRKPVKRSQNAKIDGVITTVMTFYLYNNYER</sequence>
<evidence type="ECO:0000313" key="4">
    <source>
        <dbReference type="Proteomes" id="UP000448877"/>
    </source>
</evidence>
<name>A0A642PTU6_9BACE</name>
<dbReference type="PANTHER" id="PTHR41287:SF1">
    <property type="entry name" value="PROTEIN YMFN"/>
    <property type="match status" value="1"/>
</dbReference>
<dbReference type="AlphaFoldDB" id="A0A642PTU6"/>
<dbReference type="InterPro" id="IPR005021">
    <property type="entry name" value="Terminase_largesu-like"/>
</dbReference>
<dbReference type="InterPro" id="IPR027417">
    <property type="entry name" value="P-loop_NTPase"/>
</dbReference>
<dbReference type="InterPro" id="IPR046462">
    <property type="entry name" value="TerL_nuclease"/>
</dbReference>
<dbReference type="GO" id="GO:0004519">
    <property type="term" value="F:endonuclease activity"/>
    <property type="evidence" value="ECO:0007669"/>
    <property type="project" value="InterPro"/>
</dbReference>
<feature type="domain" description="Terminase large subunit-like ATPase" evidence="1">
    <location>
        <begin position="100"/>
        <end position="272"/>
    </location>
</feature>
<protein>
    <submittedName>
        <fullName evidence="3">Terminase large subunit</fullName>
    </submittedName>
</protein>
<gene>
    <name evidence="3" type="ORF">F2Y81_16615</name>
</gene>
<dbReference type="Pfam" id="PF03354">
    <property type="entry name" value="TerL_ATPase"/>
    <property type="match status" value="1"/>
</dbReference>
<dbReference type="Pfam" id="PF20441">
    <property type="entry name" value="TerL_nuclease"/>
    <property type="match status" value="1"/>
</dbReference>
<feature type="domain" description="Terminase large subunit-like endonuclease" evidence="2">
    <location>
        <begin position="279"/>
        <end position="561"/>
    </location>
</feature>
<reference evidence="3 4" key="1">
    <citation type="journal article" date="2019" name="Nat. Med.">
        <title>A library of human gut bacterial isolates paired with longitudinal multiomics data enables mechanistic microbiome research.</title>
        <authorList>
            <person name="Poyet M."/>
            <person name="Groussin M."/>
            <person name="Gibbons S.M."/>
            <person name="Avila-Pacheco J."/>
            <person name="Jiang X."/>
            <person name="Kearney S.M."/>
            <person name="Perrotta A.R."/>
            <person name="Berdy B."/>
            <person name="Zhao S."/>
            <person name="Lieberman T.D."/>
            <person name="Swanson P.K."/>
            <person name="Smith M."/>
            <person name="Roesemann S."/>
            <person name="Alexander J.E."/>
            <person name="Rich S.A."/>
            <person name="Livny J."/>
            <person name="Vlamakis H."/>
            <person name="Clish C."/>
            <person name="Bullock K."/>
            <person name="Deik A."/>
            <person name="Scott J."/>
            <person name="Pierce K.A."/>
            <person name="Xavier R.J."/>
            <person name="Alm E.J."/>
        </authorList>
    </citation>
    <scope>NUCLEOTIDE SEQUENCE [LARGE SCALE GENOMIC DNA]</scope>
    <source>
        <strain evidence="3 4">BIOML-A6</strain>
    </source>
</reference>
<dbReference type="Proteomes" id="UP000448877">
    <property type="component" value="Unassembled WGS sequence"/>
</dbReference>
<evidence type="ECO:0000313" key="3">
    <source>
        <dbReference type="EMBL" id="KAA5415987.1"/>
    </source>
</evidence>
<organism evidence="3 4">
    <name type="scientific">Bacteroides cellulosilyticus</name>
    <dbReference type="NCBI Taxonomy" id="246787"/>
    <lineage>
        <taxon>Bacteria</taxon>
        <taxon>Pseudomonadati</taxon>
        <taxon>Bacteroidota</taxon>
        <taxon>Bacteroidia</taxon>
        <taxon>Bacteroidales</taxon>
        <taxon>Bacteroidaceae</taxon>
        <taxon>Bacteroides</taxon>
    </lineage>
</organism>
<evidence type="ECO:0000259" key="1">
    <source>
        <dbReference type="Pfam" id="PF03354"/>
    </source>
</evidence>
<dbReference type="PANTHER" id="PTHR41287">
    <property type="match status" value="1"/>
</dbReference>
<comment type="caution">
    <text evidence="3">The sequence shown here is derived from an EMBL/GenBank/DDBJ whole genome shotgun (WGS) entry which is preliminary data.</text>
</comment>
<accession>A0A642PTU6</accession>